<dbReference type="InterPro" id="IPR000259">
    <property type="entry name" value="Adhesion_dom_fimbrial"/>
</dbReference>
<dbReference type="SUPFAM" id="SSF49401">
    <property type="entry name" value="Bacterial adhesins"/>
    <property type="match status" value="1"/>
</dbReference>
<feature type="chain" id="PRO_5033054054" evidence="2">
    <location>
        <begin position="37"/>
        <end position="363"/>
    </location>
</feature>
<dbReference type="InterPro" id="IPR050263">
    <property type="entry name" value="Bact_Fimbrial_Adh_Pro"/>
</dbReference>
<dbReference type="PANTHER" id="PTHR33420">
    <property type="entry name" value="FIMBRIAL SUBUNIT ELFA-RELATED"/>
    <property type="match status" value="1"/>
</dbReference>
<dbReference type="InterPro" id="IPR036937">
    <property type="entry name" value="Adhesion_dom_fimbrial_sf"/>
</dbReference>
<keyword evidence="1 2" id="KW-0732">Signal</keyword>
<evidence type="ECO:0000313" key="4">
    <source>
        <dbReference type="EMBL" id="MBA4709846.1"/>
    </source>
</evidence>
<dbReference type="Gene3D" id="2.60.40.3310">
    <property type="match status" value="1"/>
</dbReference>
<sequence>MVMIEMSYSTDFSRCNLFSLLSLLLTTILFTINAHAACTPGTGNSITLPSFNQNFDSLAINSPIGGLVMSTPANNKQFTCPGVGIGKMMIFGIYTSGSYVSTINGRRIFSTNIPGIGYALGLTGYVSSGSGNIACPSITTPAWIGETDSSYPNQPYEPNNFFSCGSNVLMSYYVTFYLQFYKIANQVGSGTLDLSNQIYSVSYLSTGGTDTTRPLITTPSNIVNNSCTNSISPNPVNLPSITANQLPNLNSTTGSTTFNININCSYSTNLYITFTDKNSPTQTGNILTPDSGSTSKGVGMQLSYNSNTVNYGPDSASSGNTNQFFLRTFSGQQSFPLSVSYIRTGAITAGTLSTTATFTFSYQ</sequence>
<proteinExistence type="predicted"/>
<comment type="caution">
    <text evidence="4">The sequence shown here is derived from an EMBL/GenBank/DDBJ whole genome shotgun (WGS) entry which is preliminary data.</text>
</comment>
<dbReference type="InterPro" id="IPR008966">
    <property type="entry name" value="Adhesion_dom_sf"/>
</dbReference>
<dbReference type="GO" id="GO:0009289">
    <property type="term" value="C:pilus"/>
    <property type="evidence" value="ECO:0007669"/>
    <property type="project" value="InterPro"/>
</dbReference>
<dbReference type="EMBL" id="JACERN010000039">
    <property type="protein sequence ID" value="MBA4709846.1"/>
    <property type="molecule type" value="Genomic_DNA"/>
</dbReference>
<feature type="domain" description="Fimbrial-type adhesion" evidence="3">
    <location>
        <begin position="220"/>
        <end position="363"/>
    </location>
</feature>
<dbReference type="AlphaFoldDB" id="A0A838Y572"/>
<evidence type="ECO:0000313" key="5">
    <source>
        <dbReference type="Proteomes" id="UP000545606"/>
    </source>
</evidence>
<organism evidence="4 5">
    <name type="scientific">Aquitalea aquatica</name>
    <dbReference type="NCBI Taxonomy" id="3044273"/>
    <lineage>
        <taxon>Bacteria</taxon>
        <taxon>Pseudomonadati</taxon>
        <taxon>Pseudomonadota</taxon>
        <taxon>Betaproteobacteria</taxon>
        <taxon>Neisseriales</taxon>
        <taxon>Chromobacteriaceae</taxon>
        <taxon>Aquitalea</taxon>
    </lineage>
</organism>
<dbReference type="Proteomes" id="UP000545606">
    <property type="component" value="Unassembled WGS sequence"/>
</dbReference>
<dbReference type="PANTHER" id="PTHR33420:SF3">
    <property type="entry name" value="FIMBRIAL SUBUNIT ELFA"/>
    <property type="match status" value="1"/>
</dbReference>
<dbReference type="RefSeq" id="WP_181836827.1">
    <property type="nucleotide sequence ID" value="NZ_JACERN010000039.1"/>
</dbReference>
<protein>
    <submittedName>
        <fullName evidence="4">Type 1 fimbrial protein</fullName>
    </submittedName>
</protein>
<name>A0A838Y572_9NEIS</name>
<evidence type="ECO:0000259" key="3">
    <source>
        <dbReference type="Pfam" id="PF00419"/>
    </source>
</evidence>
<keyword evidence="5" id="KW-1185">Reference proteome</keyword>
<dbReference type="Pfam" id="PF00419">
    <property type="entry name" value="Fimbrial"/>
    <property type="match status" value="1"/>
</dbReference>
<reference evidence="4 5" key="1">
    <citation type="submission" date="2020-07" db="EMBL/GenBank/DDBJ databases">
        <title>Draft genome sequence of violacein-producing bacteria and related species.</title>
        <authorList>
            <person name="Wilson H.S."/>
            <person name="De Leon M.E."/>
        </authorList>
    </citation>
    <scope>NUCLEOTIDE SEQUENCE [LARGE SCALE GENOMIC DNA]</scope>
    <source>
        <strain evidence="4 5">HSC-21Su07</strain>
    </source>
</reference>
<dbReference type="Gene3D" id="2.60.40.1090">
    <property type="entry name" value="Fimbrial-type adhesion domain"/>
    <property type="match status" value="1"/>
</dbReference>
<accession>A0A838Y572</accession>
<dbReference type="GO" id="GO:0043709">
    <property type="term" value="P:cell adhesion involved in single-species biofilm formation"/>
    <property type="evidence" value="ECO:0007669"/>
    <property type="project" value="TreeGrafter"/>
</dbReference>
<gene>
    <name evidence="4" type="ORF">H2Z84_15800</name>
</gene>
<evidence type="ECO:0000256" key="1">
    <source>
        <dbReference type="ARBA" id="ARBA00022729"/>
    </source>
</evidence>
<evidence type="ECO:0000256" key="2">
    <source>
        <dbReference type="SAM" id="SignalP"/>
    </source>
</evidence>
<feature type="signal peptide" evidence="2">
    <location>
        <begin position="1"/>
        <end position="36"/>
    </location>
</feature>